<reference evidence="3 4" key="1">
    <citation type="submission" date="2021-01" db="EMBL/GenBank/DDBJ databases">
        <title>Whole genome shotgun sequence of Plantactinospora mayteni NBRC 109088.</title>
        <authorList>
            <person name="Komaki H."/>
            <person name="Tamura T."/>
        </authorList>
    </citation>
    <scope>NUCLEOTIDE SEQUENCE [LARGE SCALE GENOMIC DNA]</scope>
    <source>
        <strain evidence="3 4">NBRC 109088</strain>
    </source>
</reference>
<protein>
    <submittedName>
        <fullName evidence="3">Aminotransferase DegT</fullName>
    </submittedName>
</protein>
<accession>A0ABQ4EGY3</accession>
<evidence type="ECO:0000256" key="1">
    <source>
        <dbReference type="ARBA" id="ARBA00001933"/>
    </source>
</evidence>
<keyword evidence="3" id="KW-0032">Aminotransferase</keyword>
<keyword evidence="4" id="KW-1185">Reference proteome</keyword>
<dbReference type="PIRSF" id="PIRSF000390">
    <property type="entry name" value="PLP_StrS"/>
    <property type="match status" value="1"/>
</dbReference>
<dbReference type="Proteomes" id="UP000621500">
    <property type="component" value="Unassembled WGS sequence"/>
</dbReference>
<name>A0ABQ4EGY3_9ACTN</name>
<dbReference type="Gene3D" id="3.90.1150.10">
    <property type="entry name" value="Aspartate Aminotransferase, domain 1"/>
    <property type="match status" value="1"/>
</dbReference>
<dbReference type="InterPro" id="IPR015421">
    <property type="entry name" value="PyrdxlP-dep_Trfase_major"/>
</dbReference>
<dbReference type="GO" id="GO:0008483">
    <property type="term" value="F:transaminase activity"/>
    <property type="evidence" value="ECO:0007669"/>
    <property type="project" value="UniProtKB-KW"/>
</dbReference>
<gene>
    <name evidence="3" type="ORF">Pma05_00840</name>
</gene>
<evidence type="ECO:0000256" key="2">
    <source>
        <dbReference type="RuleBase" id="RU004508"/>
    </source>
</evidence>
<comment type="caution">
    <text evidence="3">The sequence shown here is derived from an EMBL/GenBank/DDBJ whole genome shotgun (WGS) entry which is preliminary data.</text>
</comment>
<organism evidence="3 4">
    <name type="scientific">Plantactinospora mayteni</name>
    <dbReference type="NCBI Taxonomy" id="566021"/>
    <lineage>
        <taxon>Bacteria</taxon>
        <taxon>Bacillati</taxon>
        <taxon>Actinomycetota</taxon>
        <taxon>Actinomycetes</taxon>
        <taxon>Micromonosporales</taxon>
        <taxon>Micromonosporaceae</taxon>
        <taxon>Plantactinospora</taxon>
    </lineage>
</organism>
<dbReference type="Pfam" id="PF01041">
    <property type="entry name" value="DegT_DnrJ_EryC1"/>
    <property type="match status" value="1"/>
</dbReference>
<dbReference type="PANTHER" id="PTHR30244">
    <property type="entry name" value="TRANSAMINASE"/>
    <property type="match status" value="1"/>
</dbReference>
<dbReference type="PANTHER" id="PTHR30244:SF34">
    <property type="entry name" value="DTDP-4-AMINO-4,6-DIDEOXYGALACTOSE TRANSAMINASE"/>
    <property type="match status" value="1"/>
</dbReference>
<sequence length="406" mass="43745">MTISQTSTTSSSALAIHGGVPVRPRPVSMTTHLGPAARLRIAGVLERHEPLSEYYGGPWARRFEDEFARYHGADRHAVAVNSGTSALHVSLAAAGIGPGDEVIVPALAFVAAATAVVQLGAVPVICDAEPHSLTMDVRAAEALVTDRTRAILPVHLWGHPADLASLRALCDARGLVLVEDACQAPGAPVGAARTGTFGDFAAYSFANRKHIHCGDGGMVLCRTAEAARTVRSMANFGKGPGWDDYHTLGYNYRMVEVSALIGLEGLADLDDEIARRQHAASLYRQGLRDTDLAPVPAPAWGDSVYFKMPVLLPERHVARRQFVIDAIHAENVSSRIPHRPLFAVPWLAEYLRARGRYRGPEDCRVAASAHARLFEVETGPHLPAEEAARSVEAVRKVWRQLDGQAP</sequence>
<dbReference type="CDD" id="cd00616">
    <property type="entry name" value="AHBA_syn"/>
    <property type="match status" value="1"/>
</dbReference>
<dbReference type="SUPFAM" id="SSF53383">
    <property type="entry name" value="PLP-dependent transferases"/>
    <property type="match status" value="1"/>
</dbReference>
<keyword evidence="2" id="KW-0663">Pyridoxal phosphate</keyword>
<dbReference type="InterPro" id="IPR000653">
    <property type="entry name" value="DegT/StrS_aminotransferase"/>
</dbReference>
<comment type="cofactor">
    <cofactor evidence="1">
        <name>pyridoxal 5'-phosphate</name>
        <dbReference type="ChEBI" id="CHEBI:597326"/>
    </cofactor>
</comment>
<evidence type="ECO:0000313" key="4">
    <source>
        <dbReference type="Proteomes" id="UP000621500"/>
    </source>
</evidence>
<comment type="similarity">
    <text evidence="2">Belongs to the DegT/DnrJ/EryC1 family.</text>
</comment>
<evidence type="ECO:0000313" key="3">
    <source>
        <dbReference type="EMBL" id="GIG93511.1"/>
    </source>
</evidence>
<keyword evidence="3" id="KW-0808">Transferase</keyword>
<dbReference type="Gene3D" id="3.40.640.10">
    <property type="entry name" value="Type I PLP-dependent aspartate aminotransferase-like (Major domain)"/>
    <property type="match status" value="1"/>
</dbReference>
<proteinExistence type="inferred from homology"/>
<dbReference type="InterPro" id="IPR015424">
    <property type="entry name" value="PyrdxlP-dep_Trfase"/>
</dbReference>
<dbReference type="EMBL" id="BONX01000001">
    <property type="protein sequence ID" value="GIG93511.1"/>
    <property type="molecule type" value="Genomic_DNA"/>
</dbReference>
<dbReference type="InterPro" id="IPR015422">
    <property type="entry name" value="PyrdxlP-dep_Trfase_small"/>
</dbReference>